<evidence type="ECO:0000313" key="2">
    <source>
        <dbReference type="Proteomes" id="UP000267821"/>
    </source>
</evidence>
<protein>
    <submittedName>
        <fullName evidence="1">Uncharacterized protein</fullName>
    </submittedName>
</protein>
<dbReference type="EMBL" id="ML121533">
    <property type="protein sequence ID" value="RPB26866.1"/>
    <property type="molecule type" value="Genomic_DNA"/>
</dbReference>
<dbReference type="InParanoid" id="A0A3N4LVE4"/>
<name>A0A3N4LVE4_9PEZI</name>
<gene>
    <name evidence="1" type="ORF">L211DRAFT_659530</name>
</gene>
<dbReference type="OrthoDB" id="10642705at2759"/>
<dbReference type="Proteomes" id="UP000267821">
    <property type="component" value="Unassembled WGS sequence"/>
</dbReference>
<proteinExistence type="predicted"/>
<sequence>MGRSQRKFLTNSCVGRLARYEIGMLSHSCQTETKLWSFVNLPCISLGSIGNGLRNLSAHSRGKSLKMMVLWLALEELVLLWIVGKMYLRQTTTMARDTSPFGYLHICLGRVVAREVTALRTFPITESNRFRCTWFCGYPDQRKELRALIPALPALPEVVNFSIKRFEDAKDMASYIPRELRVYICEYRSITSPYSDRHLHSCTMPCKRRYPRHNLGFYNRQPLPRR</sequence>
<reference evidence="1 2" key="1">
    <citation type="journal article" date="2018" name="Nat. Ecol. Evol.">
        <title>Pezizomycetes genomes reveal the molecular basis of ectomycorrhizal truffle lifestyle.</title>
        <authorList>
            <person name="Murat C."/>
            <person name="Payen T."/>
            <person name="Noel B."/>
            <person name="Kuo A."/>
            <person name="Morin E."/>
            <person name="Chen J."/>
            <person name="Kohler A."/>
            <person name="Krizsan K."/>
            <person name="Balestrini R."/>
            <person name="Da Silva C."/>
            <person name="Montanini B."/>
            <person name="Hainaut M."/>
            <person name="Levati E."/>
            <person name="Barry K.W."/>
            <person name="Belfiori B."/>
            <person name="Cichocki N."/>
            <person name="Clum A."/>
            <person name="Dockter R.B."/>
            <person name="Fauchery L."/>
            <person name="Guy J."/>
            <person name="Iotti M."/>
            <person name="Le Tacon F."/>
            <person name="Lindquist E.A."/>
            <person name="Lipzen A."/>
            <person name="Malagnac F."/>
            <person name="Mello A."/>
            <person name="Molinier V."/>
            <person name="Miyauchi S."/>
            <person name="Poulain J."/>
            <person name="Riccioni C."/>
            <person name="Rubini A."/>
            <person name="Sitrit Y."/>
            <person name="Splivallo R."/>
            <person name="Traeger S."/>
            <person name="Wang M."/>
            <person name="Zifcakova L."/>
            <person name="Wipf D."/>
            <person name="Zambonelli A."/>
            <person name="Paolocci F."/>
            <person name="Nowrousian M."/>
            <person name="Ottonello S."/>
            <person name="Baldrian P."/>
            <person name="Spatafora J.W."/>
            <person name="Henrissat B."/>
            <person name="Nagy L.G."/>
            <person name="Aury J.M."/>
            <person name="Wincker P."/>
            <person name="Grigoriev I.V."/>
            <person name="Bonfante P."/>
            <person name="Martin F.M."/>
        </authorList>
    </citation>
    <scope>NUCLEOTIDE SEQUENCE [LARGE SCALE GENOMIC DNA]</scope>
    <source>
        <strain evidence="1 2">ATCC MYA-4762</strain>
    </source>
</reference>
<keyword evidence="2" id="KW-1185">Reference proteome</keyword>
<accession>A0A3N4LVE4</accession>
<dbReference type="AlphaFoldDB" id="A0A3N4LVE4"/>
<evidence type="ECO:0000313" key="1">
    <source>
        <dbReference type="EMBL" id="RPB26866.1"/>
    </source>
</evidence>
<organism evidence="1 2">
    <name type="scientific">Terfezia boudieri ATCC MYA-4762</name>
    <dbReference type="NCBI Taxonomy" id="1051890"/>
    <lineage>
        <taxon>Eukaryota</taxon>
        <taxon>Fungi</taxon>
        <taxon>Dikarya</taxon>
        <taxon>Ascomycota</taxon>
        <taxon>Pezizomycotina</taxon>
        <taxon>Pezizomycetes</taxon>
        <taxon>Pezizales</taxon>
        <taxon>Pezizaceae</taxon>
        <taxon>Terfezia</taxon>
    </lineage>
</organism>